<feature type="domain" description="PNPLA" evidence="5">
    <location>
        <begin position="5"/>
        <end position="190"/>
    </location>
</feature>
<evidence type="ECO:0000259" key="5">
    <source>
        <dbReference type="PROSITE" id="PS51635"/>
    </source>
</evidence>
<sequence length="402" mass="46678">MKRVLVFGGGGSKGAYEIGVWKALDELGLHFDAVCGTSIGALIGTMYVQQDYDKLVELWEKIDVEDVIASGINLDFDMDLLMSQKGKYKELLAGYVQHKGADIRPFKEMLTKLFDADKFFSSDIDFACMCVNVTKRKAQRVFKKDMDADNGVDWLLASSACFPAFPMHTIKEEKYIDGGYSSNVPISLAKAMHADMIVAVDLKYEPKKRHKSTKYLMYIQPHVPLGSFLYFDQTRILRNRTLGYLDTMKAFQRYEGTIYTFYHEEKLLYYEEAIKGSCKEIADYMKGLWKQVEHERYPYLAILEMIAYDFQLEDSCIYHIQELVEHCLDVVDNSMYHGKKIDKERLKEMIKMRTISTKKESILVMLAYLKDNHEQPKLSRLMKETYIKAFLLYQLQKKVMPN</sequence>
<dbReference type="PANTHER" id="PTHR14226:SF29">
    <property type="entry name" value="NEUROPATHY TARGET ESTERASE SWS"/>
    <property type="match status" value="1"/>
</dbReference>
<name>A0A942WGG6_9FIRM</name>
<feature type="short sequence motif" description="GXSXG" evidence="4">
    <location>
        <begin position="36"/>
        <end position="40"/>
    </location>
</feature>
<dbReference type="InterPro" id="IPR002641">
    <property type="entry name" value="PNPLA_dom"/>
</dbReference>
<dbReference type="EMBL" id="JAGZMZ010000005">
    <property type="protein sequence ID" value="MBS4883717.1"/>
    <property type="molecule type" value="Genomic_DNA"/>
</dbReference>
<dbReference type="PANTHER" id="PTHR14226">
    <property type="entry name" value="NEUROPATHY TARGET ESTERASE/SWISS CHEESE D.MELANOGASTER"/>
    <property type="match status" value="1"/>
</dbReference>
<protein>
    <submittedName>
        <fullName evidence="6">Patatin-like phospholipase family protein</fullName>
    </submittedName>
</protein>
<keyword evidence="2 4" id="KW-0442">Lipid degradation</keyword>
<organism evidence="6 7">
    <name type="scientific">Amedibacillus dolichus</name>
    <dbReference type="NCBI Taxonomy" id="31971"/>
    <lineage>
        <taxon>Bacteria</taxon>
        <taxon>Bacillati</taxon>
        <taxon>Bacillota</taxon>
        <taxon>Erysipelotrichia</taxon>
        <taxon>Erysipelotrichales</taxon>
        <taxon>Erysipelotrichaceae</taxon>
        <taxon>Amedibacillus</taxon>
    </lineage>
</organism>
<keyword evidence="1 4" id="KW-0378">Hydrolase</keyword>
<proteinExistence type="predicted"/>
<comment type="caution">
    <text evidence="6">The sequence shown here is derived from an EMBL/GenBank/DDBJ whole genome shotgun (WGS) entry which is preliminary data.</text>
</comment>
<feature type="short sequence motif" description="DGA/G" evidence="4">
    <location>
        <begin position="177"/>
        <end position="179"/>
    </location>
</feature>
<keyword evidence="3 4" id="KW-0443">Lipid metabolism</keyword>
<dbReference type="Gene3D" id="3.40.1090.10">
    <property type="entry name" value="Cytosolic phospholipase A2 catalytic domain"/>
    <property type="match status" value="2"/>
</dbReference>
<dbReference type="InterPro" id="IPR050301">
    <property type="entry name" value="NTE"/>
</dbReference>
<dbReference type="GO" id="GO:0016042">
    <property type="term" value="P:lipid catabolic process"/>
    <property type="evidence" value="ECO:0007669"/>
    <property type="project" value="UniProtKB-UniRule"/>
</dbReference>
<dbReference type="AlphaFoldDB" id="A0A942WGG6"/>
<reference evidence="6" key="1">
    <citation type="submission" date="2021-02" db="EMBL/GenBank/DDBJ databases">
        <title>Infant gut strain persistence is associated with maternal origin, phylogeny, and functional potential including surface adhesion and iron acquisition.</title>
        <authorList>
            <person name="Lou Y.C."/>
        </authorList>
    </citation>
    <scope>NUCLEOTIDE SEQUENCE</scope>
    <source>
        <strain evidence="6">L3_108_103G1_dasL3_108_103G1_concoct_2</strain>
    </source>
</reference>
<evidence type="ECO:0000256" key="2">
    <source>
        <dbReference type="ARBA" id="ARBA00022963"/>
    </source>
</evidence>
<accession>A0A942WGG6</accession>
<dbReference type="Proteomes" id="UP000753219">
    <property type="component" value="Unassembled WGS sequence"/>
</dbReference>
<dbReference type="InterPro" id="IPR016035">
    <property type="entry name" value="Acyl_Trfase/lysoPLipase"/>
</dbReference>
<evidence type="ECO:0000256" key="4">
    <source>
        <dbReference type="PROSITE-ProRule" id="PRU01161"/>
    </source>
</evidence>
<gene>
    <name evidence="6" type="ORF">KHZ85_03025</name>
</gene>
<feature type="active site" description="Proton acceptor" evidence="4">
    <location>
        <position position="177"/>
    </location>
</feature>
<feature type="active site" description="Nucleophile" evidence="4">
    <location>
        <position position="38"/>
    </location>
</feature>
<dbReference type="CDD" id="cd07209">
    <property type="entry name" value="Pat_hypo_Ecoli_Z1214_like"/>
    <property type="match status" value="1"/>
</dbReference>
<evidence type="ECO:0000256" key="3">
    <source>
        <dbReference type="ARBA" id="ARBA00023098"/>
    </source>
</evidence>
<feature type="short sequence motif" description="GXGXXG" evidence="4">
    <location>
        <begin position="9"/>
        <end position="14"/>
    </location>
</feature>
<evidence type="ECO:0000313" key="7">
    <source>
        <dbReference type="Proteomes" id="UP000753219"/>
    </source>
</evidence>
<evidence type="ECO:0000256" key="1">
    <source>
        <dbReference type="ARBA" id="ARBA00022801"/>
    </source>
</evidence>
<dbReference type="PROSITE" id="PS51635">
    <property type="entry name" value="PNPLA"/>
    <property type="match status" value="1"/>
</dbReference>
<dbReference type="Pfam" id="PF01734">
    <property type="entry name" value="Patatin"/>
    <property type="match status" value="1"/>
</dbReference>
<dbReference type="GO" id="GO:0016787">
    <property type="term" value="F:hydrolase activity"/>
    <property type="evidence" value="ECO:0007669"/>
    <property type="project" value="UniProtKB-UniRule"/>
</dbReference>
<dbReference type="RefSeq" id="WP_226811582.1">
    <property type="nucleotide sequence ID" value="NZ_CAJKGD010000006.1"/>
</dbReference>
<evidence type="ECO:0000313" key="6">
    <source>
        <dbReference type="EMBL" id="MBS4883717.1"/>
    </source>
</evidence>
<dbReference type="SUPFAM" id="SSF52151">
    <property type="entry name" value="FabD/lysophospholipase-like"/>
    <property type="match status" value="1"/>
</dbReference>